<accession>A0A0U2VA99</accession>
<dbReference type="PANTHER" id="PTHR15032">
    <property type="entry name" value="N-ACYL-PHOSPHATIDYLETHANOLAMINE-HYDROLYZING PHOSPHOLIPASE D"/>
    <property type="match status" value="1"/>
</dbReference>
<dbReference type="Gene3D" id="3.60.15.10">
    <property type="entry name" value="Ribonuclease Z/Hydroxyacylglutathione hydrolase-like"/>
    <property type="match status" value="1"/>
</dbReference>
<gene>
    <name evidence="2" type="ORF">PTRA_a0186</name>
</gene>
<dbReference type="InterPro" id="IPR001279">
    <property type="entry name" value="Metallo-B-lactamas"/>
</dbReference>
<dbReference type="EMBL" id="CP011034">
    <property type="protein sequence ID" value="ALS31568.1"/>
    <property type="molecule type" value="Genomic_DNA"/>
</dbReference>
<proteinExistence type="predicted"/>
<dbReference type="Pfam" id="PF12706">
    <property type="entry name" value="Lactamase_B_2"/>
    <property type="match status" value="1"/>
</dbReference>
<dbReference type="PATRIC" id="fig|1315283.4.peg.161"/>
<dbReference type="Proteomes" id="UP000065261">
    <property type="component" value="Chromosome I"/>
</dbReference>
<sequence length="371" mass="41910">MAALALFKTDLIMKNIALIIFISCFLSACSTPNQVQKIADKNSVIAVNNQTGRYHNLYPGKKVYPTTCEQNCYPPHPDLICETPSSNCQYQGKQIKPQLNTGYTVRWLGHASFVVSTPNGQNVLFDPVSEQFDSPVDLGFKLAGGFYRKPGAWPNKQTLENINAVMYSHIHYDHFNKADIKKLGNQPRYLAPLGMADNFPMGGFNITEMAWYAKTSIEDLTIHAVPAHHFSNRVLIPYIYEDDNKDSWNGWLLEQNGSTLFFAGDTGYSQHFKDIQQKYGDIDLCLMPIASYYHKTNAKGYRYVHTTPEDALNAATELNCKVMIPWGYGNSSWQMGDHSSHSALSRLLHMYKQMNAPIPLYILNEGETIKL</sequence>
<evidence type="ECO:0000313" key="3">
    <source>
        <dbReference type="Proteomes" id="UP000065261"/>
    </source>
</evidence>
<dbReference type="KEGG" id="ptn:PTRA_a0186"/>
<dbReference type="GO" id="GO:0005737">
    <property type="term" value="C:cytoplasm"/>
    <property type="evidence" value="ECO:0007669"/>
    <property type="project" value="TreeGrafter"/>
</dbReference>
<organism evidence="2">
    <name type="scientific">Pseudoalteromonas translucida KMM 520</name>
    <dbReference type="NCBI Taxonomy" id="1315283"/>
    <lineage>
        <taxon>Bacteria</taxon>
        <taxon>Pseudomonadati</taxon>
        <taxon>Pseudomonadota</taxon>
        <taxon>Gammaproteobacteria</taxon>
        <taxon>Alteromonadales</taxon>
        <taxon>Pseudoalteromonadaceae</taxon>
        <taxon>Pseudoalteromonas</taxon>
    </lineage>
</organism>
<feature type="domain" description="Metallo-beta-lactamase" evidence="1">
    <location>
        <begin position="122"/>
        <end position="325"/>
    </location>
</feature>
<dbReference type="PANTHER" id="PTHR15032:SF36">
    <property type="entry name" value="METALLO-BETA-LACTAMASE DOMAIN-CONTAINING PROTEIN"/>
    <property type="match status" value="1"/>
</dbReference>
<dbReference type="InterPro" id="IPR036866">
    <property type="entry name" value="RibonucZ/Hydroxyglut_hydro"/>
</dbReference>
<reference evidence="2 3" key="1">
    <citation type="submission" date="2015-03" db="EMBL/GenBank/DDBJ databases">
        <authorList>
            <person name="Murphy D."/>
        </authorList>
    </citation>
    <scope>NUCLEOTIDE SEQUENCE [LARGE SCALE GENOMIC DNA]</scope>
    <source>
        <strain evidence="2 3">KMM 520</strain>
    </source>
</reference>
<protein>
    <recommendedName>
        <fullName evidence="1">Metallo-beta-lactamase domain-containing protein</fullName>
    </recommendedName>
</protein>
<dbReference type="AlphaFoldDB" id="A0A0U2VA99"/>
<evidence type="ECO:0000259" key="1">
    <source>
        <dbReference type="Pfam" id="PF12706"/>
    </source>
</evidence>
<evidence type="ECO:0000313" key="2">
    <source>
        <dbReference type="EMBL" id="ALS31568.1"/>
    </source>
</evidence>
<dbReference type="SUPFAM" id="SSF56281">
    <property type="entry name" value="Metallo-hydrolase/oxidoreductase"/>
    <property type="match status" value="1"/>
</dbReference>
<name>A0A0U2VA99_9GAMM</name>